<protein>
    <submittedName>
        <fullName evidence="1">Uncharacterized protein</fullName>
    </submittedName>
</protein>
<organism evidence="1 2">
    <name type="scientific">Wallemia ichthyophaga</name>
    <dbReference type="NCBI Taxonomy" id="245174"/>
    <lineage>
        <taxon>Eukaryota</taxon>
        <taxon>Fungi</taxon>
        <taxon>Dikarya</taxon>
        <taxon>Basidiomycota</taxon>
        <taxon>Wallemiomycotina</taxon>
        <taxon>Wallemiomycetes</taxon>
        <taxon>Wallemiales</taxon>
        <taxon>Wallemiaceae</taxon>
        <taxon>Wallemia</taxon>
    </lineage>
</organism>
<accession>A0A4T0JC17</accession>
<name>A0A4T0JC17_WALIC</name>
<reference evidence="1 2" key="1">
    <citation type="submission" date="2019-03" db="EMBL/GenBank/DDBJ databases">
        <title>Sequencing 23 genomes of Wallemia ichthyophaga.</title>
        <authorList>
            <person name="Gostincar C."/>
        </authorList>
    </citation>
    <scope>NUCLEOTIDE SEQUENCE [LARGE SCALE GENOMIC DNA]</scope>
    <source>
        <strain evidence="1 2">EXF-6200</strain>
    </source>
</reference>
<evidence type="ECO:0000313" key="1">
    <source>
        <dbReference type="EMBL" id="TIB40283.1"/>
    </source>
</evidence>
<sequence length="188" mass="20905">MEQINKIRSDTMQRSHSNALDSQRFQVDCHGAGSLHKAKKIVDDALLRYQCVDIKLPLGSRPVVVGEEGEGVPVVEDVNMEKAICDYLNELGVDYTVDDNVAGCIEIRRVTRIPPALITDVAQMTLEQAKEVVVETAHKFPERDLRLLTGIVPSRQMKDVSNHLAVKLEEWLKDIGASPSQDPSHPGR</sequence>
<dbReference type="Proteomes" id="UP000310689">
    <property type="component" value="Unassembled WGS sequence"/>
</dbReference>
<comment type="caution">
    <text evidence="1">The sequence shown here is derived from an EMBL/GenBank/DDBJ whole genome shotgun (WGS) entry which is preliminary data.</text>
</comment>
<proteinExistence type="predicted"/>
<dbReference type="EMBL" id="SPOI01000018">
    <property type="protein sequence ID" value="TIB40283.1"/>
    <property type="molecule type" value="Genomic_DNA"/>
</dbReference>
<evidence type="ECO:0000313" key="2">
    <source>
        <dbReference type="Proteomes" id="UP000310689"/>
    </source>
</evidence>
<dbReference type="AlphaFoldDB" id="A0A4T0JC17"/>
<gene>
    <name evidence="1" type="ORF">E3P86_00747</name>
</gene>